<evidence type="ECO:0000256" key="6">
    <source>
        <dbReference type="ARBA" id="ARBA00022839"/>
    </source>
</evidence>
<evidence type="ECO:0000256" key="14">
    <source>
        <dbReference type="PROSITE-ProRule" id="PRU00560"/>
    </source>
</evidence>
<sequence>MSVPGDGVGRDLAALRENDAMAREAAVTVFDAPLAIEAGAGTGKTTTLVGRIVTWCLAPGWERARAELSDADDDELARRVARGVFAITFTEAAAAEMAERAATVFAQVAAGAIENVIGLGPAARALRGDAARRATALLAAVDLLEIGTIHAFCGRILRDQALALGLHPAFRVDADGNGTRRVARRVVAELWPERLEAGDADALLLAQLGTTARDLVQGLVDLTAGGALASDLERDPDAPVAAMLTALDASAAALLGPIAGAEWDKRQKKPDELRAALVAWCEETAFERTNVERSERARELFEPVLATAKDWAKSPDKVNKGVAKVCDADELHALARPFAQACAALGTYDPVRFAAAQRVAHPLASELGLRRRREGWLGFDDLLALAARWALKGGGGVDSWRRRIDQLLVDEFQDTDARQCDLVRGLALAGAVEERPGLFVVGDPKQSIYGWRGADLGSYEGLVTDLVAAGGTKHSLSVNYRSNQAVLDEVGRVLVPHLVHEPGVQAQYEPLVVPKGHEPREPIPGQARVEHWLCWPLAEDGTFEQKPKSARVSATEARCVAADLVAARAADPELRWRDVGLLMRSSTDQELLLRALREAGIPFAVARERSFWHHREVRDAGNLYRAVLDPTDALALAGWLIGPHVGTPDGALAVLWSGDEESAAAGGGLAALMAEVDGPGHPSLAAARALLARTAASLAGEPALAAAPTGWATLVDEQLERLAHLRASWRRDGVERFVDAVRRSNAAEAGEAARRLGRFRTANLDAFHAEFEQRARTNGGDEVELLRLLRAPREDRPDAQPRQAGDDAVQILSIHAAKGLEFRLVYLLHGHKNPGGSFGGRGRTSGTARAADGTLEVELFGQKSAGYGAAEQHAADVSDAERARLLYVALTRAAERLVVCATPAPDKLGAPTGAPQSFSDYVAHRRPPGLGERLDAERAGFVDDDGVRWRVPSAALPDVAGTARVASEPFVVDLSRADGDRAAIAAARERAAARGRRPVAQAASDGLPEDGFARGEFAARGDRPDTESPHAGESDDAAHTGASGVSNATPPAAAAAVGTLVHELLARRVDGAELDNAAWDAARAQLTRVGLDAREQEAGALRLAELRAALESGPLLTRLDALIADDDVSGPFAEVPVLLAANDDDETAPTSHYSGAADLVLADATGWAIVDFKTDALASAEERDTRAAHYAPQLARYAAAIQQGLGLDNPPRRELWWLATGEVSKLP</sequence>
<evidence type="ECO:0000256" key="9">
    <source>
        <dbReference type="ARBA" id="ARBA00023204"/>
    </source>
</evidence>
<dbReference type="SUPFAM" id="SSF52980">
    <property type="entry name" value="Restriction endonuclease-like"/>
    <property type="match status" value="1"/>
</dbReference>
<dbReference type="GO" id="GO:0004527">
    <property type="term" value="F:exonuclease activity"/>
    <property type="evidence" value="ECO:0007669"/>
    <property type="project" value="UniProtKB-KW"/>
</dbReference>
<dbReference type="InterPro" id="IPR011604">
    <property type="entry name" value="PDDEXK-like_dom_sf"/>
</dbReference>
<dbReference type="Proteomes" id="UP000319342">
    <property type="component" value="Chromosome"/>
</dbReference>
<evidence type="ECO:0000256" key="8">
    <source>
        <dbReference type="ARBA" id="ARBA00023125"/>
    </source>
</evidence>
<dbReference type="PANTHER" id="PTHR11070">
    <property type="entry name" value="UVRD / RECB / PCRA DNA HELICASE FAMILY MEMBER"/>
    <property type="match status" value="1"/>
</dbReference>
<dbReference type="InterPro" id="IPR038726">
    <property type="entry name" value="PDDEXK_AddAB-type"/>
</dbReference>
<dbReference type="InterPro" id="IPR014017">
    <property type="entry name" value="DNA_helicase_UvrD-like_C"/>
</dbReference>
<organism evidence="18 19">
    <name type="scientific">Rohdeia mirabilis</name>
    <dbReference type="NCBI Taxonomy" id="2528008"/>
    <lineage>
        <taxon>Bacteria</taxon>
        <taxon>Pseudomonadati</taxon>
        <taxon>Planctomycetota</taxon>
        <taxon>Planctomycetia</taxon>
        <taxon>Planctomycetia incertae sedis</taxon>
        <taxon>Rohdeia</taxon>
    </lineage>
</organism>
<dbReference type="Pfam" id="PF12705">
    <property type="entry name" value="PDDEXK_1"/>
    <property type="match status" value="1"/>
</dbReference>
<feature type="domain" description="UvrD-like helicase C-terminal" evidence="17">
    <location>
        <begin position="513"/>
        <end position="819"/>
    </location>
</feature>
<feature type="domain" description="UvrD-like helicase ATP-binding" evidence="16">
    <location>
        <begin position="17"/>
        <end position="483"/>
    </location>
</feature>
<dbReference type="InterPro" id="IPR014016">
    <property type="entry name" value="UvrD-like_ATP-bd"/>
</dbReference>
<keyword evidence="2 14" id="KW-0547">Nucleotide-binding</keyword>
<evidence type="ECO:0000259" key="16">
    <source>
        <dbReference type="PROSITE" id="PS51198"/>
    </source>
</evidence>
<keyword evidence="10" id="KW-0413">Isomerase</keyword>
<dbReference type="InterPro" id="IPR011335">
    <property type="entry name" value="Restrct_endonuc-II-like"/>
</dbReference>
<evidence type="ECO:0000256" key="10">
    <source>
        <dbReference type="ARBA" id="ARBA00023235"/>
    </source>
</evidence>
<reference evidence="18 19" key="1">
    <citation type="submission" date="2019-02" db="EMBL/GenBank/DDBJ databases">
        <title>Deep-cultivation of Planctomycetes and their phenomic and genomic characterization uncovers novel biology.</title>
        <authorList>
            <person name="Wiegand S."/>
            <person name="Jogler M."/>
            <person name="Boedeker C."/>
            <person name="Pinto D."/>
            <person name="Vollmers J."/>
            <person name="Rivas-Marin E."/>
            <person name="Kohn T."/>
            <person name="Peeters S.H."/>
            <person name="Heuer A."/>
            <person name="Rast P."/>
            <person name="Oberbeckmann S."/>
            <person name="Bunk B."/>
            <person name="Jeske O."/>
            <person name="Meyerdierks A."/>
            <person name="Storesund J.E."/>
            <person name="Kallscheuer N."/>
            <person name="Luecker S."/>
            <person name="Lage O.M."/>
            <person name="Pohl T."/>
            <person name="Merkel B.J."/>
            <person name="Hornburger P."/>
            <person name="Mueller R.-W."/>
            <person name="Bruemmer F."/>
            <person name="Labrenz M."/>
            <person name="Spormann A.M."/>
            <person name="Op den Camp H."/>
            <person name="Overmann J."/>
            <person name="Amann R."/>
            <person name="Jetten M.S.M."/>
            <person name="Mascher T."/>
            <person name="Medema M.H."/>
            <person name="Devos D.P."/>
            <person name="Kaster A.-K."/>
            <person name="Ovreas L."/>
            <person name="Rohde M."/>
            <person name="Galperin M.Y."/>
            <person name="Jogler C."/>
        </authorList>
    </citation>
    <scope>NUCLEOTIDE SEQUENCE [LARGE SCALE GENOMIC DNA]</scope>
    <source>
        <strain evidence="18 19">Pla163</strain>
    </source>
</reference>
<evidence type="ECO:0000256" key="15">
    <source>
        <dbReference type="SAM" id="MobiDB-lite"/>
    </source>
</evidence>
<dbReference type="PANTHER" id="PTHR11070:SF23">
    <property type="entry name" value="RECBCD ENZYME SUBUNIT RECB"/>
    <property type="match status" value="1"/>
</dbReference>
<dbReference type="GO" id="GO:0005829">
    <property type="term" value="C:cytosol"/>
    <property type="evidence" value="ECO:0007669"/>
    <property type="project" value="TreeGrafter"/>
</dbReference>
<dbReference type="PROSITE" id="PS51217">
    <property type="entry name" value="UVRD_HELICASE_CTER"/>
    <property type="match status" value="1"/>
</dbReference>
<evidence type="ECO:0000259" key="17">
    <source>
        <dbReference type="PROSITE" id="PS51217"/>
    </source>
</evidence>
<dbReference type="GO" id="GO:0000725">
    <property type="term" value="P:recombinational repair"/>
    <property type="evidence" value="ECO:0007669"/>
    <property type="project" value="TreeGrafter"/>
</dbReference>
<keyword evidence="3" id="KW-0227">DNA damage</keyword>
<dbReference type="GO" id="GO:0009338">
    <property type="term" value="C:exodeoxyribonuclease V complex"/>
    <property type="evidence" value="ECO:0007669"/>
    <property type="project" value="TreeGrafter"/>
</dbReference>
<feature type="region of interest" description="Disordered" evidence="15">
    <location>
        <begin position="990"/>
        <end position="1050"/>
    </location>
</feature>
<feature type="compositionally biased region" description="Basic and acidic residues" evidence="15">
    <location>
        <begin position="1011"/>
        <end position="1038"/>
    </location>
</feature>
<keyword evidence="9" id="KW-0234">DNA repair</keyword>
<keyword evidence="1" id="KW-0540">Nuclease</keyword>
<dbReference type="GO" id="GO:0003677">
    <property type="term" value="F:DNA binding"/>
    <property type="evidence" value="ECO:0007669"/>
    <property type="project" value="UniProtKB-KW"/>
</dbReference>
<dbReference type="PROSITE" id="PS51198">
    <property type="entry name" value="UVRD_HELICASE_ATP_BIND"/>
    <property type="match status" value="1"/>
</dbReference>
<evidence type="ECO:0000256" key="2">
    <source>
        <dbReference type="ARBA" id="ARBA00022741"/>
    </source>
</evidence>
<accession>A0A518CYH4</accession>
<comment type="catalytic activity">
    <reaction evidence="13">
        <text>ATP + H2O = ADP + phosphate + H(+)</text>
        <dbReference type="Rhea" id="RHEA:13065"/>
        <dbReference type="ChEBI" id="CHEBI:15377"/>
        <dbReference type="ChEBI" id="CHEBI:15378"/>
        <dbReference type="ChEBI" id="CHEBI:30616"/>
        <dbReference type="ChEBI" id="CHEBI:43474"/>
        <dbReference type="ChEBI" id="CHEBI:456216"/>
        <dbReference type="EC" id="5.6.2.4"/>
    </reaction>
</comment>
<protein>
    <recommendedName>
        <fullName evidence="12">DNA 3'-5' helicase</fullName>
        <ecNumber evidence="12">5.6.2.4</ecNumber>
    </recommendedName>
</protein>
<dbReference type="Gene3D" id="3.40.50.300">
    <property type="entry name" value="P-loop containing nucleotide triphosphate hydrolases"/>
    <property type="match status" value="4"/>
</dbReference>
<dbReference type="SUPFAM" id="SSF52540">
    <property type="entry name" value="P-loop containing nucleoside triphosphate hydrolases"/>
    <property type="match status" value="1"/>
</dbReference>
<name>A0A518CYH4_9BACT</name>
<keyword evidence="19" id="KW-1185">Reference proteome</keyword>
<evidence type="ECO:0000256" key="12">
    <source>
        <dbReference type="ARBA" id="ARBA00034808"/>
    </source>
</evidence>
<dbReference type="Pfam" id="PF00580">
    <property type="entry name" value="UvrD-helicase"/>
    <property type="match status" value="1"/>
</dbReference>
<evidence type="ECO:0000256" key="1">
    <source>
        <dbReference type="ARBA" id="ARBA00022722"/>
    </source>
</evidence>
<evidence type="ECO:0000256" key="4">
    <source>
        <dbReference type="ARBA" id="ARBA00022801"/>
    </source>
</evidence>
<evidence type="ECO:0000313" key="18">
    <source>
        <dbReference type="EMBL" id="QDU84280.1"/>
    </source>
</evidence>
<feature type="binding site" evidence="14">
    <location>
        <begin position="38"/>
        <end position="45"/>
    </location>
    <ligand>
        <name>ATP</name>
        <dbReference type="ChEBI" id="CHEBI:30616"/>
    </ligand>
</feature>
<dbReference type="InterPro" id="IPR027417">
    <property type="entry name" value="P-loop_NTPase"/>
</dbReference>
<dbReference type="EC" id="5.6.2.4" evidence="12"/>
<keyword evidence="8" id="KW-0238">DNA-binding</keyword>
<evidence type="ECO:0000256" key="11">
    <source>
        <dbReference type="ARBA" id="ARBA00034617"/>
    </source>
</evidence>
<dbReference type="InterPro" id="IPR000212">
    <property type="entry name" value="DNA_helicase_UvrD/REP"/>
</dbReference>
<evidence type="ECO:0000256" key="3">
    <source>
        <dbReference type="ARBA" id="ARBA00022763"/>
    </source>
</evidence>
<dbReference type="OrthoDB" id="9810135at2"/>
<keyword evidence="6" id="KW-0269">Exonuclease</keyword>
<evidence type="ECO:0000256" key="7">
    <source>
        <dbReference type="ARBA" id="ARBA00022840"/>
    </source>
</evidence>
<dbReference type="GO" id="GO:0043138">
    <property type="term" value="F:3'-5' DNA helicase activity"/>
    <property type="evidence" value="ECO:0007669"/>
    <property type="project" value="UniProtKB-EC"/>
</dbReference>
<evidence type="ECO:0000256" key="5">
    <source>
        <dbReference type="ARBA" id="ARBA00022806"/>
    </source>
</evidence>
<dbReference type="Gene3D" id="3.90.320.10">
    <property type="match status" value="1"/>
</dbReference>
<keyword evidence="4 14" id="KW-0378">Hydrolase</keyword>
<dbReference type="GO" id="GO:0016887">
    <property type="term" value="F:ATP hydrolysis activity"/>
    <property type="evidence" value="ECO:0007669"/>
    <property type="project" value="RHEA"/>
</dbReference>
<comment type="catalytic activity">
    <reaction evidence="11">
        <text>Couples ATP hydrolysis with the unwinding of duplex DNA by translocating in the 3'-5' direction.</text>
        <dbReference type="EC" id="5.6.2.4"/>
    </reaction>
</comment>
<keyword evidence="5 14" id="KW-0347">Helicase</keyword>
<dbReference type="AlphaFoldDB" id="A0A518CYH4"/>
<evidence type="ECO:0000313" key="19">
    <source>
        <dbReference type="Proteomes" id="UP000319342"/>
    </source>
</evidence>
<dbReference type="EMBL" id="CP036290">
    <property type="protein sequence ID" value="QDU84280.1"/>
    <property type="molecule type" value="Genomic_DNA"/>
</dbReference>
<keyword evidence="7 14" id="KW-0067">ATP-binding</keyword>
<dbReference type="GO" id="GO:0005524">
    <property type="term" value="F:ATP binding"/>
    <property type="evidence" value="ECO:0007669"/>
    <property type="project" value="UniProtKB-UniRule"/>
</dbReference>
<dbReference type="Pfam" id="PF13361">
    <property type="entry name" value="UvrD_C"/>
    <property type="match status" value="1"/>
</dbReference>
<proteinExistence type="predicted"/>
<dbReference type="RefSeq" id="WP_145185537.1">
    <property type="nucleotide sequence ID" value="NZ_CP036290.1"/>
</dbReference>
<evidence type="ECO:0000256" key="13">
    <source>
        <dbReference type="ARBA" id="ARBA00048988"/>
    </source>
</evidence>
<gene>
    <name evidence="18" type="primary">addA</name>
    <name evidence="18" type="ORF">Pla163_13870</name>
</gene>